<evidence type="ECO:0000256" key="8">
    <source>
        <dbReference type="ARBA" id="ARBA00047454"/>
    </source>
</evidence>
<dbReference type="EC" id="2.7.11.11" evidence="1"/>
<dbReference type="InterPro" id="IPR008271">
    <property type="entry name" value="Ser/Thr_kinase_AS"/>
</dbReference>
<dbReference type="InterPro" id="IPR017441">
    <property type="entry name" value="Protein_kinase_ATP_BS"/>
</dbReference>
<dbReference type="OrthoDB" id="63267at2759"/>
<protein>
    <recommendedName>
        <fullName evidence="1">cAMP-dependent protein kinase</fullName>
        <ecNumber evidence="1">2.7.11.11</ecNumber>
    </recommendedName>
</protein>
<organism evidence="12 13">
    <name type="scientific">Echinococcus granulosus</name>
    <name type="common">Hydatid tapeworm</name>
    <dbReference type="NCBI Taxonomy" id="6210"/>
    <lineage>
        <taxon>Eukaryota</taxon>
        <taxon>Metazoa</taxon>
        <taxon>Spiralia</taxon>
        <taxon>Lophotrochozoa</taxon>
        <taxon>Platyhelminthes</taxon>
        <taxon>Cestoda</taxon>
        <taxon>Eucestoda</taxon>
        <taxon>Cyclophyllidea</taxon>
        <taxon>Taeniidae</taxon>
        <taxon>Echinococcus</taxon>
        <taxon>Echinococcus granulosus group</taxon>
    </lineage>
</organism>
<dbReference type="GO" id="GO:0004691">
    <property type="term" value="F:cAMP-dependent protein kinase activity"/>
    <property type="evidence" value="ECO:0007669"/>
    <property type="project" value="UniProtKB-EC"/>
</dbReference>
<evidence type="ECO:0000256" key="7">
    <source>
        <dbReference type="ARBA" id="ARBA00047292"/>
    </source>
</evidence>
<dbReference type="EMBL" id="APAU02000064">
    <property type="protein sequence ID" value="EUB58324.1"/>
    <property type="molecule type" value="Genomic_DNA"/>
</dbReference>
<feature type="binding site" evidence="9">
    <location>
        <position position="63"/>
    </location>
    <ligand>
        <name>ATP</name>
        <dbReference type="ChEBI" id="CHEBI:30616"/>
    </ligand>
</feature>
<dbReference type="FunFam" id="1.10.510.10:FF:000005">
    <property type="entry name" value="cAMP-dependent protein kinase catalytic subunit alpha"/>
    <property type="match status" value="1"/>
</dbReference>
<keyword evidence="4 9" id="KW-0547">Nucleotide-binding</keyword>
<dbReference type="InterPro" id="IPR000719">
    <property type="entry name" value="Prot_kinase_dom"/>
</dbReference>
<comment type="catalytic activity">
    <reaction evidence="8">
        <text>L-seryl-[protein] + ATP = O-phospho-L-seryl-[protein] + ADP + H(+)</text>
        <dbReference type="Rhea" id="RHEA:17989"/>
        <dbReference type="Rhea" id="RHEA-COMP:9863"/>
        <dbReference type="Rhea" id="RHEA-COMP:11604"/>
        <dbReference type="ChEBI" id="CHEBI:15378"/>
        <dbReference type="ChEBI" id="CHEBI:29999"/>
        <dbReference type="ChEBI" id="CHEBI:30616"/>
        <dbReference type="ChEBI" id="CHEBI:83421"/>
        <dbReference type="ChEBI" id="CHEBI:456216"/>
        <dbReference type="EC" id="2.7.11.11"/>
    </reaction>
</comment>
<dbReference type="RefSeq" id="XP_024349520.1">
    <property type="nucleotide sequence ID" value="XM_024496100.1"/>
</dbReference>
<feature type="domain" description="Protein kinase" evidence="11">
    <location>
        <begin position="34"/>
        <end position="290"/>
    </location>
</feature>
<dbReference type="GO" id="GO:0005952">
    <property type="term" value="C:cAMP-dependent protein kinase complex"/>
    <property type="evidence" value="ECO:0007669"/>
    <property type="project" value="TreeGrafter"/>
</dbReference>
<gene>
    <name evidence="12" type="ORF">EGR_06851</name>
</gene>
<sequence length="390" mass="45399">MAQAEFEKILETRSREFFEVFNSPPKNTATWDDFTRIRTLGRGAFGRVLLVRYRDTEKYYAMKVLSKLEVVKSRQIDNAIMEKRILAACNINQIIKLAYSFKDNSYLYIVMEFVVGGEMFALLRNMRRFPEGMVKFYAAQVLLAFEYLHYLTITYRDLKPENLLITGEGFIKVADLGFAKLLPKDKRTWTLCGTPDYMAPEIIMNKGYAHAVDWWAYGVLLYEMTTGFPPFMHQEQMKTFEHIISGKIKFTNQFSPDLKDLIKNLIQTDLSRRFGNLRNGIMDIKGHAYFSDVDFMAIFNQSVRPPYVPKSDEKLYCGINFDLQEPNDFYKVIIKFTINEDGKSKSVTREVSSTALLKLFNYTKTVSKSLHDFLTMLPHLLKFLSANYKT</sequence>
<dbReference type="GeneID" id="36342566"/>
<keyword evidence="5 12" id="KW-0418">Kinase</keyword>
<dbReference type="Gene3D" id="3.30.200.20">
    <property type="entry name" value="Phosphorylase Kinase, domain 1"/>
    <property type="match status" value="1"/>
</dbReference>
<reference evidence="12 13" key="1">
    <citation type="journal article" date="2013" name="Nat. Genet.">
        <title>The genome of the hydatid tapeworm Echinococcus granulosus.</title>
        <authorList>
            <person name="Zheng H."/>
            <person name="Zhang W."/>
            <person name="Zhang L."/>
            <person name="Zhang Z."/>
            <person name="Li J."/>
            <person name="Lu G."/>
            <person name="Zhu Y."/>
            <person name="Wang Y."/>
            <person name="Huang Y."/>
            <person name="Liu J."/>
            <person name="Kang H."/>
            <person name="Chen J."/>
            <person name="Wang L."/>
            <person name="Chen A."/>
            <person name="Yu S."/>
            <person name="Gao Z."/>
            <person name="Jin L."/>
            <person name="Gu W."/>
            <person name="Wang Z."/>
            <person name="Zhao L."/>
            <person name="Shi B."/>
            <person name="Wen H."/>
            <person name="Lin R."/>
            <person name="Jones M.K."/>
            <person name="Brejova B."/>
            <person name="Vinar T."/>
            <person name="Zhao G."/>
            <person name="McManus D.P."/>
            <person name="Chen Z."/>
            <person name="Zhou Y."/>
            <person name="Wang S."/>
        </authorList>
    </citation>
    <scope>NUCLEOTIDE SEQUENCE [LARGE SCALE GENOMIC DNA]</scope>
</reference>
<dbReference type="PANTHER" id="PTHR24353:SF153">
    <property type="entry name" value="CAMP-DEPENDENT PROTEIN KINASE CATALYTIC SUBUNIT 1"/>
    <property type="match status" value="1"/>
</dbReference>
<evidence type="ECO:0000256" key="10">
    <source>
        <dbReference type="RuleBase" id="RU000304"/>
    </source>
</evidence>
<dbReference type="PROSITE" id="PS00107">
    <property type="entry name" value="PROTEIN_KINASE_ATP"/>
    <property type="match status" value="1"/>
</dbReference>
<dbReference type="CTD" id="36342566"/>
<keyword evidence="2 10" id="KW-0723">Serine/threonine-protein kinase</keyword>
<evidence type="ECO:0000256" key="3">
    <source>
        <dbReference type="ARBA" id="ARBA00022679"/>
    </source>
</evidence>
<evidence type="ECO:0000256" key="9">
    <source>
        <dbReference type="PROSITE-ProRule" id="PRU10141"/>
    </source>
</evidence>
<dbReference type="GO" id="GO:0005829">
    <property type="term" value="C:cytosol"/>
    <property type="evidence" value="ECO:0007669"/>
    <property type="project" value="TreeGrafter"/>
</dbReference>
<dbReference type="STRING" id="6210.W6UXN2"/>
<dbReference type="Proteomes" id="UP000019149">
    <property type="component" value="Unassembled WGS sequence"/>
</dbReference>
<comment type="similarity">
    <text evidence="10">Belongs to the protein kinase superfamily.</text>
</comment>
<evidence type="ECO:0000256" key="1">
    <source>
        <dbReference type="ARBA" id="ARBA00012444"/>
    </source>
</evidence>
<dbReference type="AlphaFoldDB" id="W6UXN2"/>
<dbReference type="SUPFAM" id="SSF56112">
    <property type="entry name" value="Protein kinase-like (PK-like)"/>
    <property type="match status" value="1"/>
</dbReference>
<dbReference type="Pfam" id="PF00069">
    <property type="entry name" value="Pkinase"/>
    <property type="match status" value="1"/>
</dbReference>
<dbReference type="PROSITE" id="PS50011">
    <property type="entry name" value="PROTEIN_KINASE_DOM"/>
    <property type="match status" value="1"/>
</dbReference>
<dbReference type="PANTHER" id="PTHR24353">
    <property type="entry name" value="CYCLIC NUCLEOTIDE-DEPENDENT PROTEIN KINASE"/>
    <property type="match status" value="1"/>
</dbReference>
<dbReference type="Gene3D" id="1.10.510.10">
    <property type="entry name" value="Transferase(Phosphotransferase) domain 1"/>
    <property type="match status" value="1"/>
</dbReference>
<keyword evidence="13" id="KW-1185">Reference proteome</keyword>
<evidence type="ECO:0000313" key="13">
    <source>
        <dbReference type="Proteomes" id="UP000019149"/>
    </source>
</evidence>
<dbReference type="GO" id="GO:0005524">
    <property type="term" value="F:ATP binding"/>
    <property type="evidence" value="ECO:0007669"/>
    <property type="project" value="UniProtKB-UniRule"/>
</dbReference>
<dbReference type="OMA" id="LAACNIN"/>
<dbReference type="KEGG" id="egl:EGR_06851"/>
<evidence type="ECO:0000256" key="5">
    <source>
        <dbReference type="ARBA" id="ARBA00022777"/>
    </source>
</evidence>
<dbReference type="InterPro" id="IPR011009">
    <property type="entry name" value="Kinase-like_dom_sf"/>
</dbReference>
<evidence type="ECO:0000313" key="12">
    <source>
        <dbReference type="EMBL" id="EUB58324.1"/>
    </source>
</evidence>
<name>W6UXN2_ECHGR</name>
<proteinExistence type="inferred from homology"/>
<keyword evidence="3" id="KW-0808">Transferase</keyword>
<dbReference type="SMART" id="SM00220">
    <property type="entry name" value="S_TKc"/>
    <property type="match status" value="1"/>
</dbReference>
<dbReference type="PROSITE" id="PS00108">
    <property type="entry name" value="PROTEIN_KINASE_ST"/>
    <property type="match status" value="1"/>
</dbReference>
<keyword evidence="6 9" id="KW-0067">ATP-binding</keyword>
<evidence type="ECO:0000259" key="11">
    <source>
        <dbReference type="PROSITE" id="PS50011"/>
    </source>
</evidence>
<accession>W6UXN2</accession>
<evidence type="ECO:0000256" key="6">
    <source>
        <dbReference type="ARBA" id="ARBA00022840"/>
    </source>
</evidence>
<evidence type="ECO:0000256" key="2">
    <source>
        <dbReference type="ARBA" id="ARBA00022527"/>
    </source>
</evidence>
<comment type="catalytic activity">
    <reaction evidence="7">
        <text>L-threonyl-[protein] + ATP = O-phospho-L-threonyl-[protein] + ADP + H(+)</text>
        <dbReference type="Rhea" id="RHEA:46608"/>
        <dbReference type="Rhea" id="RHEA-COMP:11060"/>
        <dbReference type="Rhea" id="RHEA-COMP:11605"/>
        <dbReference type="ChEBI" id="CHEBI:15378"/>
        <dbReference type="ChEBI" id="CHEBI:30013"/>
        <dbReference type="ChEBI" id="CHEBI:30616"/>
        <dbReference type="ChEBI" id="CHEBI:61977"/>
        <dbReference type="ChEBI" id="CHEBI:456216"/>
        <dbReference type="EC" id="2.7.11.11"/>
    </reaction>
</comment>
<dbReference type="GO" id="GO:0005634">
    <property type="term" value="C:nucleus"/>
    <property type="evidence" value="ECO:0007669"/>
    <property type="project" value="TreeGrafter"/>
</dbReference>
<evidence type="ECO:0000256" key="4">
    <source>
        <dbReference type="ARBA" id="ARBA00022741"/>
    </source>
</evidence>
<comment type="caution">
    <text evidence="12">The sequence shown here is derived from an EMBL/GenBank/DDBJ whole genome shotgun (WGS) entry which is preliminary data.</text>
</comment>